<keyword evidence="2" id="KW-1133">Transmembrane helix</keyword>
<reference evidence="3" key="1">
    <citation type="submission" date="2021-01" db="EMBL/GenBank/DDBJ databases">
        <authorList>
            <consortium name="Genoscope - CEA"/>
            <person name="William W."/>
        </authorList>
    </citation>
    <scope>NUCLEOTIDE SEQUENCE</scope>
</reference>
<gene>
    <name evidence="3" type="ORF">PPRIM_AZ9-3.1.T0130341</name>
</gene>
<evidence type="ECO:0000313" key="3">
    <source>
        <dbReference type="EMBL" id="CAD8049227.1"/>
    </source>
</evidence>
<evidence type="ECO:0000256" key="1">
    <source>
        <dbReference type="SAM" id="Coils"/>
    </source>
</evidence>
<name>A0A8S1K2W1_PARPR</name>
<dbReference type="OMA" id="IVIDCQG"/>
<accession>A0A8S1K2W1</accession>
<feature type="transmembrane region" description="Helical" evidence="2">
    <location>
        <begin position="72"/>
        <end position="90"/>
    </location>
</feature>
<protein>
    <submittedName>
        <fullName evidence="3">Uncharacterized protein</fullName>
    </submittedName>
</protein>
<proteinExistence type="predicted"/>
<evidence type="ECO:0000313" key="4">
    <source>
        <dbReference type="Proteomes" id="UP000688137"/>
    </source>
</evidence>
<evidence type="ECO:0000256" key="2">
    <source>
        <dbReference type="SAM" id="Phobius"/>
    </source>
</evidence>
<dbReference type="Proteomes" id="UP000688137">
    <property type="component" value="Unassembled WGS sequence"/>
</dbReference>
<keyword evidence="2" id="KW-0812">Transmembrane</keyword>
<dbReference type="AlphaFoldDB" id="A0A8S1K2W1"/>
<dbReference type="EMBL" id="CAJJDM010000010">
    <property type="protein sequence ID" value="CAD8049227.1"/>
    <property type="molecule type" value="Genomic_DNA"/>
</dbReference>
<feature type="coiled-coil region" evidence="1">
    <location>
        <begin position="125"/>
        <end position="156"/>
    </location>
</feature>
<keyword evidence="4" id="KW-1185">Reference proteome</keyword>
<sequence>MIIDNKDIQRVKQISKNNFMKRFVQNQRKYKEEGLFVGIRNVWLLKPLKFIVIDCQGLIIVQSRFYLINIKIMKSLILIALIAVAFTARVQERNMAKVQADLAKSTYGKALLHLVELHSMAGGPVQELIDAIEELINDLEEELETLEFNFQVRTNEHNALVVSLEQDIQDAVIDVNNTQDTLDNLLYPRRDQIQSKIDTVIGYQEENRKNYDEAVLVREQEHEAFEAQVAELNDATASVDDALALLSSLTNPSLLQIKRFQNTLKNIENKLRSRSRMAPMIKALISLASNQNFSNQDVLKSIVDALNDFRNAVVDQINDLTAQEAQDVADHEAYLEQLDSEFAEFGRQIDRATVDLTATNEKIDSMVEFRDQRAADQKQYTAELELENNTYAEETDIYTNTKNEFTRELGVSEQALALVKSVDFSNIQV</sequence>
<keyword evidence="1" id="KW-0175">Coiled coil</keyword>
<organism evidence="3 4">
    <name type="scientific">Paramecium primaurelia</name>
    <dbReference type="NCBI Taxonomy" id="5886"/>
    <lineage>
        <taxon>Eukaryota</taxon>
        <taxon>Sar</taxon>
        <taxon>Alveolata</taxon>
        <taxon>Ciliophora</taxon>
        <taxon>Intramacronucleata</taxon>
        <taxon>Oligohymenophorea</taxon>
        <taxon>Peniculida</taxon>
        <taxon>Parameciidae</taxon>
        <taxon>Paramecium</taxon>
    </lineage>
</organism>
<keyword evidence="2" id="KW-0472">Membrane</keyword>
<comment type="caution">
    <text evidence="3">The sequence shown here is derived from an EMBL/GenBank/DDBJ whole genome shotgun (WGS) entry which is preliminary data.</text>
</comment>